<proteinExistence type="predicted"/>
<dbReference type="AlphaFoldDB" id="A0AAV6RLA9"/>
<organism evidence="2 3">
    <name type="scientific">Solea senegalensis</name>
    <name type="common">Senegalese sole</name>
    <dbReference type="NCBI Taxonomy" id="28829"/>
    <lineage>
        <taxon>Eukaryota</taxon>
        <taxon>Metazoa</taxon>
        <taxon>Chordata</taxon>
        <taxon>Craniata</taxon>
        <taxon>Vertebrata</taxon>
        <taxon>Euteleostomi</taxon>
        <taxon>Actinopterygii</taxon>
        <taxon>Neopterygii</taxon>
        <taxon>Teleostei</taxon>
        <taxon>Neoteleostei</taxon>
        <taxon>Acanthomorphata</taxon>
        <taxon>Carangaria</taxon>
        <taxon>Pleuronectiformes</taxon>
        <taxon>Pleuronectoidei</taxon>
        <taxon>Soleidae</taxon>
        <taxon>Solea</taxon>
    </lineage>
</organism>
<reference evidence="2 3" key="1">
    <citation type="journal article" date="2021" name="Sci. Rep.">
        <title>Chromosome anchoring in Senegalese sole (Solea senegalensis) reveals sex-associated markers and genome rearrangements in flatfish.</title>
        <authorList>
            <person name="Guerrero-Cozar I."/>
            <person name="Gomez-Garrido J."/>
            <person name="Berbel C."/>
            <person name="Martinez-Blanch J.F."/>
            <person name="Alioto T."/>
            <person name="Claros M.G."/>
            <person name="Gagnaire P.A."/>
            <person name="Manchado M."/>
        </authorList>
    </citation>
    <scope>NUCLEOTIDE SEQUENCE [LARGE SCALE GENOMIC DNA]</scope>
    <source>
        <strain evidence="2">Sse05_10M</strain>
    </source>
</reference>
<evidence type="ECO:0000313" key="2">
    <source>
        <dbReference type="EMBL" id="KAG7505990.1"/>
    </source>
</evidence>
<gene>
    <name evidence="2" type="ORF">JOB18_044637</name>
</gene>
<comment type="caution">
    <text evidence="2">The sequence shown here is derived from an EMBL/GenBank/DDBJ whole genome shotgun (WGS) entry which is preliminary data.</text>
</comment>
<protein>
    <recommendedName>
        <fullName evidence="4">GDNF/GAS1 domain-containing protein</fullName>
    </recommendedName>
</protein>
<keyword evidence="3" id="KW-1185">Reference proteome</keyword>
<accession>A0AAV6RLA9</accession>
<dbReference type="Proteomes" id="UP000693946">
    <property type="component" value="Linkage Group LG19"/>
</dbReference>
<dbReference type="EMBL" id="JAGKHQ010000011">
    <property type="protein sequence ID" value="KAG7505990.1"/>
    <property type="molecule type" value="Genomic_DNA"/>
</dbReference>
<evidence type="ECO:0000256" key="1">
    <source>
        <dbReference type="SAM" id="MobiDB-lite"/>
    </source>
</evidence>
<sequence>MQCDARRCKQALSHSHEEFTGLCQHNFSNCSRELRKSFIGGQQNDVNEEPQNGKSSAEQGGKSTLPLIILIKIFMSANF</sequence>
<name>A0AAV6RLA9_SOLSE</name>
<feature type="region of interest" description="Disordered" evidence="1">
    <location>
        <begin position="41"/>
        <end position="60"/>
    </location>
</feature>
<evidence type="ECO:0000313" key="3">
    <source>
        <dbReference type="Proteomes" id="UP000693946"/>
    </source>
</evidence>
<evidence type="ECO:0008006" key="4">
    <source>
        <dbReference type="Google" id="ProtNLM"/>
    </source>
</evidence>